<dbReference type="AlphaFoldDB" id="L0W8E4"/>
<evidence type="ECO:0000313" key="1">
    <source>
        <dbReference type="EMBL" id="EKF72983.1"/>
    </source>
</evidence>
<proteinExistence type="predicted"/>
<evidence type="ECO:0000313" key="2">
    <source>
        <dbReference type="Proteomes" id="UP000010164"/>
    </source>
</evidence>
<sequence>MAKNKHRGSSFDSFLDEEGMLDEVEAIAIKRVLASEVAAYLLANDVRKAAFAKRIHTSRSQLDRLLDAENPSVTLQTMVKAARGIGKKLEVSLG</sequence>
<gene>
    <name evidence="1" type="ORF">A11A3_15995</name>
</gene>
<dbReference type="RefSeq" id="WP_008930364.1">
    <property type="nucleotide sequence ID" value="NZ_AMRJ01000040.1"/>
</dbReference>
<dbReference type="eggNOG" id="COG3093">
    <property type="taxonomic scope" value="Bacteria"/>
</dbReference>
<dbReference type="PATRIC" id="fig|1177179.3.peg.3148"/>
<protein>
    <submittedName>
        <fullName evidence="1">Uncharacterized protein</fullName>
    </submittedName>
</protein>
<name>L0W8E4_9GAMM</name>
<dbReference type="Gene3D" id="1.10.260.40">
    <property type="entry name" value="lambda repressor-like DNA-binding domains"/>
    <property type="match status" value="1"/>
</dbReference>
<keyword evidence="2" id="KW-1185">Reference proteome</keyword>
<dbReference type="OrthoDB" id="9809434at2"/>
<reference evidence="1 2" key="1">
    <citation type="journal article" date="2012" name="J. Bacteriol.">
        <title>Genome Sequence of the Alkane-Degrading Bacterium Alcanivorax hongdengensis Type Strain A-11-3.</title>
        <authorList>
            <person name="Lai Q."/>
            <person name="Shao Z."/>
        </authorList>
    </citation>
    <scope>NUCLEOTIDE SEQUENCE [LARGE SCALE GENOMIC DNA]</scope>
    <source>
        <strain evidence="1 2">A-11-3</strain>
    </source>
</reference>
<dbReference type="STRING" id="1177179.A11A3_15995"/>
<dbReference type="GO" id="GO:0003677">
    <property type="term" value="F:DNA binding"/>
    <property type="evidence" value="ECO:0007669"/>
    <property type="project" value="InterPro"/>
</dbReference>
<organism evidence="1 2">
    <name type="scientific">Alcanivorax hongdengensis A-11-3</name>
    <dbReference type="NCBI Taxonomy" id="1177179"/>
    <lineage>
        <taxon>Bacteria</taxon>
        <taxon>Pseudomonadati</taxon>
        <taxon>Pseudomonadota</taxon>
        <taxon>Gammaproteobacteria</taxon>
        <taxon>Oceanospirillales</taxon>
        <taxon>Alcanivoracaceae</taxon>
        <taxon>Alcanivorax</taxon>
    </lineage>
</organism>
<accession>L0W8E4</accession>
<dbReference type="Proteomes" id="UP000010164">
    <property type="component" value="Unassembled WGS sequence"/>
</dbReference>
<comment type="caution">
    <text evidence="1">The sequence shown here is derived from an EMBL/GenBank/DDBJ whole genome shotgun (WGS) entry which is preliminary data.</text>
</comment>
<dbReference type="SUPFAM" id="SSF47413">
    <property type="entry name" value="lambda repressor-like DNA-binding domains"/>
    <property type="match status" value="1"/>
</dbReference>
<dbReference type="InterPro" id="IPR010982">
    <property type="entry name" value="Lambda_DNA-bd_dom_sf"/>
</dbReference>
<dbReference type="EMBL" id="AMRJ01000040">
    <property type="protein sequence ID" value="EKF72983.1"/>
    <property type="molecule type" value="Genomic_DNA"/>
</dbReference>